<dbReference type="GO" id="GO:0046872">
    <property type="term" value="F:metal ion binding"/>
    <property type="evidence" value="ECO:0007669"/>
    <property type="project" value="UniProtKB-KW"/>
</dbReference>
<comment type="catalytic activity">
    <reaction evidence="1">
        <text>Endonucleolytic cleavage to 5'-phosphomonoester.</text>
        <dbReference type="EC" id="3.1.26.4"/>
    </reaction>
</comment>
<dbReference type="Pfam" id="PF00075">
    <property type="entry name" value="RNase_H"/>
    <property type="match status" value="1"/>
</dbReference>
<dbReference type="EMBL" id="JASBNA010000040">
    <property type="protein sequence ID" value="KAK7681548.1"/>
    <property type="molecule type" value="Genomic_DNA"/>
</dbReference>
<evidence type="ECO:0000313" key="9">
    <source>
        <dbReference type="EMBL" id="KAK7681548.1"/>
    </source>
</evidence>
<reference evidence="9 10" key="1">
    <citation type="submission" date="2022-09" db="EMBL/GenBank/DDBJ databases">
        <authorList>
            <person name="Palmer J.M."/>
        </authorList>
    </citation>
    <scope>NUCLEOTIDE SEQUENCE [LARGE SCALE GENOMIC DNA]</scope>
    <source>
        <strain evidence="9 10">DSM 7382</strain>
    </source>
</reference>
<keyword evidence="4" id="KW-0540">Nuclease</keyword>
<dbReference type="EC" id="3.1.26.4" evidence="3"/>
<evidence type="ECO:0000313" key="10">
    <source>
        <dbReference type="Proteomes" id="UP001385951"/>
    </source>
</evidence>
<dbReference type="PANTHER" id="PTHR10642">
    <property type="entry name" value="RIBONUCLEASE H1"/>
    <property type="match status" value="1"/>
</dbReference>
<evidence type="ECO:0000256" key="6">
    <source>
        <dbReference type="ARBA" id="ARBA00022759"/>
    </source>
</evidence>
<gene>
    <name evidence="9" type="ORF">QCA50_015280</name>
</gene>
<dbReference type="PROSITE" id="PS50879">
    <property type="entry name" value="RNASE_H_1"/>
    <property type="match status" value="1"/>
</dbReference>
<dbReference type="InterPro" id="IPR050092">
    <property type="entry name" value="RNase_H"/>
</dbReference>
<dbReference type="PANTHER" id="PTHR10642:SF26">
    <property type="entry name" value="RIBONUCLEASE H1"/>
    <property type="match status" value="1"/>
</dbReference>
<protein>
    <recommendedName>
        <fullName evidence="3">ribonuclease H</fullName>
        <ecNumber evidence="3">3.1.26.4</ecNumber>
    </recommendedName>
</protein>
<sequence>MPAPHPWETSSEQGVIARRFVFCQTLLQEYENNQLIKTCTECGGYYALCCYHRRFTCHHYSLVFTDGACSNNGQHGAVSGIGVATGATPDMQYSIPVTDDIDPLQSRTNQRAEMLAALEGVRRSSATPPRHSAVRKHSREEHKSCIIITTDSEYVVKGITEWFPKWKQNNWHTNLGKRPVNLDLFLELDTAISQREEEEDIKIGFWHVLRGFNRVADSLARDAAARATSLDIRA</sequence>
<dbReference type="GO" id="GO:0004523">
    <property type="term" value="F:RNA-DNA hybrid ribonuclease activity"/>
    <property type="evidence" value="ECO:0007669"/>
    <property type="project" value="UniProtKB-EC"/>
</dbReference>
<evidence type="ECO:0000259" key="8">
    <source>
        <dbReference type="PROSITE" id="PS50879"/>
    </source>
</evidence>
<dbReference type="Gene3D" id="3.30.420.10">
    <property type="entry name" value="Ribonuclease H-like superfamily/Ribonuclease H"/>
    <property type="match status" value="1"/>
</dbReference>
<proteinExistence type="inferred from homology"/>
<keyword evidence="7" id="KW-0378">Hydrolase</keyword>
<evidence type="ECO:0000256" key="1">
    <source>
        <dbReference type="ARBA" id="ARBA00000077"/>
    </source>
</evidence>
<organism evidence="9 10">
    <name type="scientific">Cerrena zonata</name>
    <dbReference type="NCBI Taxonomy" id="2478898"/>
    <lineage>
        <taxon>Eukaryota</taxon>
        <taxon>Fungi</taxon>
        <taxon>Dikarya</taxon>
        <taxon>Basidiomycota</taxon>
        <taxon>Agaricomycotina</taxon>
        <taxon>Agaricomycetes</taxon>
        <taxon>Polyporales</taxon>
        <taxon>Cerrenaceae</taxon>
        <taxon>Cerrena</taxon>
    </lineage>
</organism>
<dbReference type="InterPro" id="IPR012337">
    <property type="entry name" value="RNaseH-like_sf"/>
</dbReference>
<dbReference type="InterPro" id="IPR002156">
    <property type="entry name" value="RNaseH_domain"/>
</dbReference>
<evidence type="ECO:0000256" key="2">
    <source>
        <dbReference type="ARBA" id="ARBA00005300"/>
    </source>
</evidence>
<keyword evidence="6" id="KW-0255">Endonuclease</keyword>
<comment type="caution">
    <text evidence="9">The sequence shown here is derived from an EMBL/GenBank/DDBJ whole genome shotgun (WGS) entry which is preliminary data.</text>
</comment>
<evidence type="ECO:0000256" key="7">
    <source>
        <dbReference type="ARBA" id="ARBA00022801"/>
    </source>
</evidence>
<dbReference type="AlphaFoldDB" id="A0AAW0FIK8"/>
<evidence type="ECO:0000256" key="5">
    <source>
        <dbReference type="ARBA" id="ARBA00022723"/>
    </source>
</evidence>
<dbReference type="CDD" id="cd13934">
    <property type="entry name" value="RNase_H_Dikarya_like"/>
    <property type="match status" value="1"/>
</dbReference>
<dbReference type="Proteomes" id="UP001385951">
    <property type="component" value="Unassembled WGS sequence"/>
</dbReference>
<dbReference type="InterPro" id="IPR036397">
    <property type="entry name" value="RNaseH_sf"/>
</dbReference>
<evidence type="ECO:0000256" key="4">
    <source>
        <dbReference type="ARBA" id="ARBA00022722"/>
    </source>
</evidence>
<dbReference type="SUPFAM" id="SSF53098">
    <property type="entry name" value="Ribonuclease H-like"/>
    <property type="match status" value="1"/>
</dbReference>
<keyword evidence="5" id="KW-0479">Metal-binding</keyword>
<dbReference type="GO" id="GO:0043137">
    <property type="term" value="P:DNA replication, removal of RNA primer"/>
    <property type="evidence" value="ECO:0007669"/>
    <property type="project" value="TreeGrafter"/>
</dbReference>
<accession>A0AAW0FIK8</accession>
<comment type="similarity">
    <text evidence="2">Belongs to the RNase H family.</text>
</comment>
<dbReference type="GO" id="GO:0003676">
    <property type="term" value="F:nucleic acid binding"/>
    <property type="evidence" value="ECO:0007669"/>
    <property type="project" value="InterPro"/>
</dbReference>
<evidence type="ECO:0000256" key="3">
    <source>
        <dbReference type="ARBA" id="ARBA00012180"/>
    </source>
</evidence>
<name>A0AAW0FIK8_9APHY</name>
<keyword evidence="10" id="KW-1185">Reference proteome</keyword>
<feature type="domain" description="RNase H type-1" evidence="8">
    <location>
        <begin position="57"/>
        <end position="225"/>
    </location>
</feature>